<gene>
    <name evidence="3" type="ordered locus">Sinac_6253</name>
</gene>
<name>L0DNT6_SINAD</name>
<dbReference type="KEGG" id="saci:Sinac_6253"/>
<evidence type="ECO:0000256" key="1">
    <source>
        <dbReference type="SAM" id="MobiDB-lite"/>
    </source>
</evidence>
<feature type="compositionally biased region" description="Low complexity" evidence="1">
    <location>
        <begin position="17"/>
        <end position="29"/>
    </location>
</feature>
<keyword evidence="4" id="KW-1185">Reference proteome</keyword>
<dbReference type="EMBL" id="CP003364">
    <property type="protein sequence ID" value="AGA30346.1"/>
    <property type="molecule type" value="Genomic_DNA"/>
</dbReference>
<dbReference type="AlphaFoldDB" id="L0DNT6"/>
<feature type="transmembrane region" description="Helical" evidence="2">
    <location>
        <begin position="391"/>
        <end position="411"/>
    </location>
</feature>
<keyword evidence="2" id="KW-1133">Transmembrane helix</keyword>
<organism evidence="3 4">
    <name type="scientific">Singulisphaera acidiphila (strain ATCC BAA-1392 / DSM 18658 / VKM B-2454 / MOB10)</name>
    <dbReference type="NCBI Taxonomy" id="886293"/>
    <lineage>
        <taxon>Bacteria</taxon>
        <taxon>Pseudomonadati</taxon>
        <taxon>Planctomycetota</taxon>
        <taxon>Planctomycetia</taxon>
        <taxon>Isosphaerales</taxon>
        <taxon>Isosphaeraceae</taxon>
        <taxon>Singulisphaera</taxon>
    </lineage>
</organism>
<dbReference type="HOGENOM" id="CLU_651949_0_0_0"/>
<keyword evidence="2" id="KW-0812">Transmembrane</keyword>
<evidence type="ECO:0000313" key="4">
    <source>
        <dbReference type="Proteomes" id="UP000010798"/>
    </source>
</evidence>
<dbReference type="Proteomes" id="UP000010798">
    <property type="component" value="Chromosome"/>
</dbReference>
<feature type="region of interest" description="Disordered" evidence="1">
    <location>
        <begin position="1"/>
        <end position="29"/>
    </location>
</feature>
<proteinExistence type="predicted"/>
<evidence type="ECO:0000256" key="2">
    <source>
        <dbReference type="SAM" id="Phobius"/>
    </source>
</evidence>
<sequence length="421" mass="47700">MKTVMLKHNDKFGEQPRSLSSSNSSNRNFQSARCHCSFYHLFRKRSNNATLPIRLLLIFSCLSIVNLAAVAPPEPGEAVATVFEKIKAFSDANISTARSVQLAGKIQLVREVIEGKPTHSPKNKHLSRQTPAAIAGSFTFIADRFGAVKRWDKHWDTKDVRFRGESKALNDNCVLDATNQSRGYIRPISEFLLPRSDNLDFYRDHWYEQNGETIDNFIQHMKKLPKSVVLSLTTNNVTISSSSNDAKTFEFKYSFTSTPEYFLTRVISPSNECHWTWDRDPEAGIWYPSSLRRVFTTRYPDGVTIRETVSFEVKERKFNIEIPASTFTFAGMGLRPGSTVIDMRSSTQEKYSFDPSSAVVNARVKGLIPMQPGQMNGNGGKGMARGKSRSYIYFMLANGLILFIVLGTLIARRWFQSKEPR</sequence>
<protein>
    <submittedName>
        <fullName evidence="3">Uncharacterized protein</fullName>
    </submittedName>
</protein>
<evidence type="ECO:0000313" key="3">
    <source>
        <dbReference type="EMBL" id="AGA30346.1"/>
    </source>
</evidence>
<reference evidence="3 4" key="1">
    <citation type="submission" date="2012-02" db="EMBL/GenBank/DDBJ databases">
        <title>Complete sequence of chromosome of Singulisphaera acidiphila DSM 18658.</title>
        <authorList>
            <consortium name="US DOE Joint Genome Institute (JGI-PGF)"/>
            <person name="Lucas S."/>
            <person name="Copeland A."/>
            <person name="Lapidus A."/>
            <person name="Glavina del Rio T."/>
            <person name="Dalin E."/>
            <person name="Tice H."/>
            <person name="Bruce D."/>
            <person name="Goodwin L."/>
            <person name="Pitluck S."/>
            <person name="Peters L."/>
            <person name="Ovchinnikova G."/>
            <person name="Chertkov O."/>
            <person name="Kyrpides N."/>
            <person name="Mavromatis K."/>
            <person name="Ivanova N."/>
            <person name="Brettin T."/>
            <person name="Detter J.C."/>
            <person name="Han C."/>
            <person name="Larimer F."/>
            <person name="Land M."/>
            <person name="Hauser L."/>
            <person name="Markowitz V."/>
            <person name="Cheng J.-F."/>
            <person name="Hugenholtz P."/>
            <person name="Woyke T."/>
            <person name="Wu D."/>
            <person name="Tindall B."/>
            <person name="Pomrenke H."/>
            <person name="Brambilla E."/>
            <person name="Klenk H.-P."/>
            <person name="Eisen J.A."/>
        </authorList>
    </citation>
    <scope>NUCLEOTIDE SEQUENCE [LARGE SCALE GENOMIC DNA]</scope>
    <source>
        <strain evidence="4">ATCC BAA-1392 / DSM 18658 / VKM B-2454 / MOB10</strain>
    </source>
</reference>
<accession>L0DNT6</accession>
<feature type="transmembrane region" description="Helical" evidence="2">
    <location>
        <begin position="51"/>
        <end position="71"/>
    </location>
</feature>
<keyword evidence="2" id="KW-0472">Membrane</keyword>
<dbReference type="RefSeq" id="WP_015249432.1">
    <property type="nucleotide sequence ID" value="NC_019892.1"/>
</dbReference>